<keyword evidence="5 8" id="KW-1133">Transmembrane helix</keyword>
<gene>
    <name evidence="9" type="primary">secE</name>
    <name evidence="9" type="ORF">ACFO26_08310</name>
</gene>
<keyword evidence="6" id="KW-0811">Translocation</keyword>
<sequence>MKFIKGIIEEMKLTTWPTRKESVRDFFQVVEYTIFFLVFIMIFDWISQNGITSAVSHLLPLMHK</sequence>
<dbReference type="Proteomes" id="UP001595987">
    <property type="component" value="Unassembled WGS sequence"/>
</dbReference>
<comment type="caution">
    <text evidence="9">The sequence shown here is derived from an EMBL/GenBank/DDBJ whole genome shotgun (WGS) entry which is preliminary data.</text>
</comment>
<evidence type="ECO:0000256" key="7">
    <source>
        <dbReference type="ARBA" id="ARBA00023136"/>
    </source>
</evidence>
<evidence type="ECO:0000256" key="8">
    <source>
        <dbReference type="SAM" id="Phobius"/>
    </source>
</evidence>
<organism evidence="9 10">
    <name type="scientific">Lactococcus nasutitermitis</name>
    <dbReference type="NCBI Taxonomy" id="1652957"/>
    <lineage>
        <taxon>Bacteria</taxon>
        <taxon>Bacillati</taxon>
        <taxon>Bacillota</taxon>
        <taxon>Bacilli</taxon>
        <taxon>Lactobacillales</taxon>
        <taxon>Streptococcaceae</taxon>
        <taxon>Lactococcus</taxon>
    </lineage>
</organism>
<dbReference type="EMBL" id="JBHSGD010000006">
    <property type="protein sequence ID" value="MFC4652911.1"/>
    <property type="molecule type" value="Genomic_DNA"/>
</dbReference>
<dbReference type="Pfam" id="PF00584">
    <property type="entry name" value="SecE"/>
    <property type="match status" value="1"/>
</dbReference>
<evidence type="ECO:0000256" key="3">
    <source>
        <dbReference type="ARBA" id="ARBA00022692"/>
    </source>
</evidence>
<proteinExistence type="predicted"/>
<accession>A0ABV9JEP8</accession>
<evidence type="ECO:0000256" key="2">
    <source>
        <dbReference type="ARBA" id="ARBA00022448"/>
    </source>
</evidence>
<keyword evidence="3 8" id="KW-0812">Transmembrane</keyword>
<evidence type="ECO:0000256" key="5">
    <source>
        <dbReference type="ARBA" id="ARBA00022989"/>
    </source>
</evidence>
<dbReference type="InterPro" id="IPR001901">
    <property type="entry name" value="Translocase_SecE/Sec61-g"/>
</dbReference>
<dbReference type="InterPro" id="IPR005807">
    <property type="entry name" value="SecE_bac"/>
</dbReference>
<name>A0ABV9JEP8_9LACT</name>
<keyword evidence="4" id="KW-0653">Protein transport</keyword>
<keyword evidence="2" id="KW-0813">Transport</keyword>
<reference evidence="10" key="1">
    <citation type="journal article" date="2019" name="Int. J. Syst. Evol. Microbiol.">
        <title>The Global Catalogue of Microorganisms (GCM) 10K type strain sequencing project: providing services to taxonomists for standard genome sequencing and annotation.</title>
        <authorList>
            <consortium name="The Broad Institute Genomics Platform"/>
            <consortium name="The Broad Institute Genome Sequencing Center for Infectious Disease"/>
            <person name="Wu L."/>
            <person name="Ma J."/>
        </authorList>
    </citation>
    <scope>NUCLEOTIDE SEQUENCE [LARGE SCALE GENOMIC DNA]</scope>
    <source>
        <strain evidence="10">CCUG 63287</strain>
    </source>
</reference>
<evidence type="ECO:0000256" key="4">
    <source>
        <dbReference type="ARBA" id="ARBA00022927"/>
    </source>
</evidence>
<dbReference type="InterPro" id="IPR038379">
    <property type="entry name" value="SecE_sf"/>
</dbReference>
<dbReference type="Gene3D" id="1.20.5.1030">
    <property type="entry name" value="Preprotein translocase secy subunit"/>
    <property type="match status" value="1"/>
</dbReference>
<evidence type="ECO:0000313" key="10">
    <source>
        <dbReference type="Proteomes" id="UP001595987"/>
    </source>
</evidence>
<evidence type="ECO:0000256" key="6">
    <source>
        <dbReference type="ARBA" id="ARBA00023010"/>
    </source>
</evidence>
<protein>
    <submittedName>
        <fullName evidence="9">Preprotein translocase subunit SecE</fullName>
    </submittedName>
</protein>
<feature type="transmembrane region" description="Helical" evidence="8">
    <location>
        <begin position="26"/>
        <end position="46"/>
    </location>
</feature>
<keyword evidence="7 8" id="KW-0472">Membrane</keyword>
<dbReference type="NCBIfam" id="TIGR00964">
    <property type="entry name" value="secE_bact"/>
    <property type="match status" value="1"/>
</dbReference>
<evidence type="ECO:0000313" key="9">
    <source>
        <dbReference type="EMBL" id="MFC4652911.1"/>
    </source>
</evidence>
<comment type="subcellular location">
    <subcellularLocation>
        <location evidence="1">Membrane</location>
    </subcellularLocation>
</comment>
<keyword evidence="10" id="KW-1185">Reference proteome</keyword>
<dbReference type="RefSeq" id="WP_213536847.1">
    <property type="nucleotide sequence ID" value="NZ_BOVQ01000010.1"/>
</dbReference>
<evidence type="ECO:0000256" key="1">
    <source>
        <dbReference type="ARBA" id="ARBA00004370"/>
    </source>
</evidence>